<evidence type="ECO:0000313" key="5">
    <source>
        <dbReference type="Proteomes" id="UP000321393"/>
    </source>
</evidence>
<feature type="repeat" description="PPR" evidence="3">
    <location>
        <begin position="348"/>
        <end position="382"/>
    </location>
</feature>
<dbReference type="InterPro" id="IPR002885">
    <property type="entry name" value="PPR_rpt"/>
</dbReference>
<dbReference type="GO" id="GO:0009451">
    <property type="term" value="P:RNA modification"/>
    <property type="evidence" value="ECO:0007669"/>
    <property type="project" value="InterPro"/>
</dbReference>
<evidence type="ECO:0000256" key="1">
    <source>
        <dbReference type="ARBA" id="ARBA00006643"/>
    </source>
</evidence>
<keyword evidence="2" id="KW-0677">Repeat</keyword>
<comment type="similarity">
    <text evidence="1">Belongs to the PPR family. PCMP-H subfamily.</text>
</comment>
<evidence type="ECO:0000256" key="2">
    <source>
        <dbReference type="ARBA" id="ARBA00022737"/>
    </source>
</evidence>
<feature type="repeat" description="PPR" evidence="3">
    <location>
        <begin position="313"/>
        <end position="347"/>
    </location>
</feature>
<dbReference type="PROSITE" id="PS51375">
    <property type="entry name" value="PPR"/>
    <property type="match status" value="4"/>
</dbReference>
<dbReference type="Pfam" id="PF01535">
    <property type="entry name" value="PPR"/>
    <property type="match status" value="5"/>
</dbReference>
<dbReference type="FunFam" id="1.25.40.10:FF:000333">
    <property type="entry name" value="Pentatricopeptide repeat-containing protein"/>
    <property type="match status" value="1"/>
</dbReference>
<dbReference type="InterPro" id="IPR046848">
    <property type="entry name" value="E_motif"/>
</dbReference>
<dbReference type="OrthoDB" id="185373at2759"/>
<proteinExistence type="inferred from homology"/>
<protein>
    <submittedName>
        <fullName evidence="4">Pentatricopeptide repeat-containing protein</fullName>
    </submittedName>
</protein>
<dbReference type="GO" id="GO:0003723">
    <property type="term" value="F:RNA binding"/>
    <property type="evidence" value="ECO:0007669"/>
    <property type="project" value="InterPro"/>
</dbReference>
<feature type="repeat" description="PPR" evidence="3">
    <location>
        <begin position="179"/>
        <end position="213"/>
    </location>
</feature>
<dbReference type="EMBL" id="SSTE01000542">
    <property type="protein sequence ID" value="KAA0067379.1"/>
    <property type="molecule type" value="Genomic_DNA"/>
</dbReference>
<dbReference type="PANTHER" id="PTHR47926">
    <property type="entry name" value="PENTATRICOPEPTIDE REPEAT-CONTAINING PROTEIN"/>
    <property type="match status" value="1"/>
</dbReference>
<dbReference type="Gene3D" id="1.25.40.10">
    <property type="entry name" value="Tetratricopeptide repeat domain"/>
    <property type="match status" value="3"/>
</dbReference>
<feature type="repeat" description="PPR" evidence="3">
    <location>
        <begin position="78"/>
        <end position="112"/>
    </location>
</feature>
<dbReference type="PANTHER" id="PTHR47926:SF483">
    <property type="entry name" value="TETRATRICOPEPTIDE-LIKE HELICAL DOMAIN SUPERFAMILY"/>
    <property type="match status" value="1"/>
</dbReference>
<dbReference type="NCBIfam" id="TIGR00756">
    <property type="entry name" value="PPR"/>
    <property type="match status" value="5"/>
</dbReference>
<dbReference type="InterPro" id="IPR011990">
    <property type="entry name" value="TPR-like_helical_dom_sf"/>
</dbReference>
<dbReference type="AlphaFoldDB" id="A0A5A7VQ87"/>
<sequence>MMNATSFRKIAFLNQNLISLLDGCKSMFELKRIHALLFTLGISQDEIIKSKLLLFSALSPARDLDYSYKLILNLPNPTTFNWNTLIRGFSNTKNPNPSITVFIKMLQNGVSPNYLTYPFLVKATSKLLNQELGMALHVHIVKAGHEIDKFIQNSLIHMYASCRDIASARKVFDEMATKNLVTWNAMLDGYAKCGNLNMAREVFSLMPERDVVSWSSLIDGYVKGGVYGEAMALFERMSFVGPMANEVTLVSVLCACAHLGALERGRMMHRYIVENELPLTIVLQTSLVDMYAKCGAIHEALTVFRACSLQEADVLIWNAIIGGLATHGLIKESLDLFCKMQMVGIVPDEITYLCLLSCCAHGGLVEEAWYFFDCLRKHGMFPKVEHYACMVDVLSRAGQVSEAYQFLCQMPVQPTSSMLGALLSGCMKHGKLDIAKVVGRRLVELDPNHDGRYVGLSNIYAADKRWDDAKNMREAMERKGMKKSPGFSFIEVYGILHRFMAHDKTHGDSKQIFMMLNFIVDQMKPIEDYVHQECCFYDIINIS</sequence>
<dbReference type="Proteomes" id="UP000321393">
    <property type="component" value="Unassembled WGS sequence"/>
</dbReference>
<dbReference type="FunFam" id="1.25.40.10:FF:000470">
    <property type="entry name" value="Pentatricopeptide repeat-containing protein At5g66520"/>
    <property type="match status" value="1"/>
</dbReference>
<evidence type="ECO:0000256" key="3">
    <source>
        <dbReference type="PROSITE-ProRule" id="PRU00708"/>
    </source>
</evidence>
<evidence type="ECO:0000313" key="4">
    <source>
        <dbReference type="EMBL" id="KAA0067379.1"/>
    </source>
</evidence>
<comment type="caution">
    <text evidence="4">The sequence shown here is derived from an EMBL/GenBank/DDBJ whole genome shotgun (WGS) entry which is preliminary data.</text>
</comment>
<organism evidence="4 5">
    <name type="scientific">Cucumis melo var. makuwa</name>
    <name type="common">Oriental melon</name>
    <dbReference type="NCBI Taxonomy" id="1194695"/>
    <lineage>
        <taxon>Eukaryota</taxon>
        <taxon>Viridiplantae</taxon>
        <taxon>Streptophyta</taxon>
        <taxon>Embryophyta</taxon>
        <taxon>Tracheophyta</taxon>
        <taxon>Spermatophyta</taxon>
        <taxon>Magnoliopsida</taxon>
        <taxon>eudicotyledons</taxon>
        <taxon>Gunneridae</taxon>
        <taxon>Pentapetalae</taxon>
        <taxon>rosids</taxon>
        <taxon>fabids</taxon>
        <taxon>Cucurbitales</taxon>
        <taxon>Cucurbitaceae</taxon>
        <taxon>Benincaseae</taxon>
        <taxon>Cucumis</taxon>
    </lineage>
</organism>
<reference evidence="4 5" key="1">
    <citation type="submission" date="2019-08" db="EMBL/GenBank/DDBJ databases">
        <title>Draft genome sequences of two oriental melons (Cucumis melo L. var makuwa).</title>
        <authorList>
            <person name="Kwon S.-Y."/>
        </authorList>
    </citation>
    <scope>NUCLEOTIDE SEQUENCE [LARGE SCALE GENOMIC DNA]</scope>
    <source>
        <strain evidence="5">cv. SW 3</strain>
        <tissue evidence="4">Leaf</tissue>
    </source>
</reference>
<accession>A0A5A7VQ87</accession>
<name>A0A5A7VQ87_CUCMM</name>
<dbReference type="FunFam" id="1.25.40.10:FF:001093">
    <property type="entry name" value="Pentatricopeptide repeat-containing protein At2g34400"/>
    <property type="match status" value="1"/>
</dbReference>
<dbReference type="Pfam" id="PF13041">
    <property type="entry name" value="PPR_2"/>
    <property type="match status" value="2"/>
</dbReference>
<dbReference type="InterPro" id="IPR046960">
    <property type="entry name" value="PPR_At4g14850-like_plant"/>
</dbReference>
<gene>
    <name evidence="4" type="ORF">E6C27_scaffold40G00250</name>
</gene>
<dbReference type="Pfam" id="PF20431">
    <property type="entry name" value="E_motif"/>
    <property type="match status" value="1"/>
</dbReference>
<dbReference type="SUPFAM" id="SSF48452">
    <property type="entry name" value="TPR-like"/>
    <property type="match status" value="1"/>
</dbReference>